<accession>A0A0B7AYE4</accession>
<gene>
    <name evidence="2" type="primary">ORF145149</name>
    <name evidence="1" type="synonym">ORF145146</name>
    <name evidence="3" type="synonym">ORF145153</name>
</gene>
<name>A0A0B7AYE4_9EUPU</name>
<evidence type="ECO:0000313" key="2">
    <source>
        <dbReference type="EMBL" id="CEK84900.1"/>
    </source>
</evidence>
<protein>
    <submittedName>
        <fullName evidence="2">Uncharacterized protein</fullName>
    </submittedName>
</protein>
<evidence type="ECO:0000313" key="1">
    <source>
        <dbReference type="EMBL" id="CEK84899.1"/>
    </source>
</evidence>
<evidence type="ECO:0000313" key="3">
    <source>
        <dbReference type="EMBL" id="CEK84901.1"/>
    </source>
</evidence>
<dbReference type="EMBL" id="HACG01038034">
    <property type="protein sequence ID" value="CEK84899.1"/>
    <property type="molecule type" value="Transcribed_RNA"/>
</dbReference>
<feature type="non-terminal residue" evidence="2">
    <location>
        <position position="67"/>
    </location>
</feature>
<proteinExistence type="predicted"/>
<sequence>MDEWRASESMQKELRVRESWLMLQMGKRELRYFGHMERHGGWVLERTVRRNACRQGEEEDHGEDAFR</sequence>
<reference evidence="2" key="1">
    <citation type="submission" date="2014-12" db="EMBL/GenBank/DDBJ databases">
        <title>Insight into the proteome of Arion vulgaris.</title>
        <authorList>
            <person name="Aradska J."/>
            <person name="Bulat T."/>
            <person name="Smidak R."/>
            <person name="Sarate P."/>
            <person name="Gangsoo J."/>
            <person name="Sialana F."/>
            <person name="Bilban M."/>
            <person name="Lubec G."/>
        </authorList>
    </citation>
    <scope>NUCLEOTIDE SEQUENCE</scope>
    <source>
        <tissue evidence="2">Skin</tissue>
    </source>
</reference>
<dbReference type="AlphaFoldDB" id="A0A0B7AYE4"/>
<dbReference type="EMBL" id="HACG01038035">
    <property type="protein sequence ID" value="CEK84900.1"/>
    <property type="molecule type" value="Transcribed_RNA"/>
</dbReference>
<dbReference type="EMBL" id="HACG01038036">
    <property type="protein sequence ID" value="CEK84901.1"/>
    <property type="molecule type" value="Transcribed_RNA"/>
</dbReference>
<organism evidence="2">
    <name type="scientific">Arion vulgaris</name>
    <dbReference type="NCBI Taxonomy" id="1028688"/>
    <lineage>
        <taxon>Eukaryota</taxon>
        <taxon>Metazoa</taxon>
        <taxon>Spiralia</taxon>
        <taxon>Lophotrochozoa</taxon>
        <taxon>Mollusca</taxon>
        <taxon>Gastropoda</taxon>
        <taxon>Heterobranchia</taxon>
        <taxon>Euthyneura</taxon>
        <taxon>Panpulmonata</taxon>
        <taxon>Eupulmonata</taxon>
        <taxon>Stylommatophora</taxon>
        <taxon>Helicina</taxon>
        <taxon>Arionoidea</taxon>
        <taxon>Arionidae</taxon>
        <taxon>Arion</taxon>
    </lineage>
</organism>